<feature type="non-terminal residue" evidence="2">
    <location>
        <position position="69"/>
    </location>
</feature>
<evidence type="ECO:0000313" key="3">
    <source>
        <dbReference type="Proteomes" id="UP001381693"/>
    </source>
</evidence>
<protein>
    <recommendedName>
        <fullName evidence="4">Reverse transcriptase</fullName>
    </recommendedName>
</protein>
<dbReference type="EMBL" id="JAXCGZ010002462">
    <property type="protein sequence ID" value="KAK7083868.1"/>
    <property type="molecule type" value="Genomic_DNA"/>
</dbReference>
<accession>A0AAN8XLL5</accession>
<organism evidence="2 3">
    <name type="scientific">Halocaridina rubra</name>
    <name type="common">Hawaiian red shrimp</name>
    <dbReference type="NCBI Taxonomy" id="373956"/>
    <lineage>
        <taxon>Eukaryota</taxon>
        <taxon>Metazoa</taxon>
        <taxon>Ecdysozoa</taxon>
        <taxon>Arthropoda</taxon>
        <taxon>Crustacea</taxon>
        <taxon>Multicrustacea</taxon>
        <taxon>Malacostraca</taxon>
        <taxon>Eumalacostraca</taxon>
        <taxon>Eucarida</taxon>
        <taxon>Decapoda</taxon>
        <taxon>Pleocyemata</taxon>
        <taxon>Caridea</taxon>
        <taxon>Atyoidea</taxon>
        <taxon>Atyidae</taxon>
        <taxon>Halocaridina</taxon>
    </lineage>
</organism>
<feature type="region of interest" description="Disordered" evidence="1">
    <location>
        <begin position="1"/>
        <end position="25"/>
    </location>
</feature>
<evidence type="ECO:0000256" key="1">
    <source>
        <dbReference type="SAM" id="MobiDB-lite"/>
    </source>
</evidence>
<gene>
    <name evidence="2" type="ORF">SK128_023867</name>
</gene>
<feature type="compositionally biased region" description="Basic and acidic residues" evidence="1">
    <location>
        <begin position="7"/>
        <end position="25"/>
    </location>
</feature>
<evidence type="ECO:0008006" key="4">
    <source>
        <dbReference type="Google" id="ProtNLM"/>
    </source>
</evidence>
<comment type="caution">
    <text evidence="2">The sequence shown here is derived from an EMBL/GenBank/DDBJ whole genome shotgun (WGS) entry which is preliminary data.</text>
</comment>
<sequence>MGVVHGDSAEERRRSENISYSDSRRNCDSVGARVFTNVDVKKGFWHVILDKESSKLTMFNPLVGKGPEH</sequence>
<dbReference type="AlphaFoldDB" id="A0AAN8XLL5"/>
<name>A0AAN8XLL5_HALRR</name>
<dbReference type="Proteomes" id="UP001381693">
    <property type="component" value="Unassembled WGS sequence"/>
</dbReference>
<keyword evidence="3" id="KW-1185">Reference proteome</keyword>
<proteinExistence type="predicted"/>
<reference evidence="2 3" key="1">
    <citation type="submission" date="2023-11" db="EMBL/GenBank/DDBJ databases">
        <title>Halocaridina rubra genome assembly.</title>
        <authorList>
            <person name="Smith C."/>
        </authorList>
    </citation>
    <scope>NUCLEOTIDE SEQUENCE [LARGE SCALE GENOMIC DNA]</scope>
    <source>
        <strain evidence="2">EP-1</strain>
        <tissue evidence="2">Whole</tissue>
    </source>
</reference>
<evidence type="ECO:0000313" key="2">
    <source>
        <dbReference type="EMBL" id="KAK7083868.1"/>
    </source>
</evidence>